<feature type="compositionally biased region" description="Basic and acidic residues" evidence="8">
    <location>
        <begin position="7666"/>
        <end position="7694"/>
    </location>
</feature>
<dbReference type="Pfam" id="PF17963">
    <property type="entry name" value="Big_9"/>
    <property type="match status" value="57"/>
</dbReference>
<dbReference type="InterPro" id="IPR050971">
    <property type="entry name" value="Cadherin-domain_protein"/>
</dbReference>
<feature type="region of interest" description="Disordered" evidence="8">
    <location>
        <begin position="7662"/>
        <end position="7694"/>
    </location>
</feature>
<accession>A0A3P1SNF9</accession>
<evidence type="ECO:0000256" key="8">
    <source>
        <dbReference type="SAM" id="MobiDB-lite"/>
    </source>
</evidence>
<keyword evidence="3" id="KW-0677">Repeat</keyword>
<keyword evidence="5" id="KW-0130">Cell adhesion</keyword>
<dbReference type="InterPro" id="IPR025592">
    <property type="entry name" value="DUF4347"/>
</dbReference>
<dbReference type="PROSITE" id="PS51854">
    <property type="entry name" value="CSPG"/>
    <property type="match status" value="1"/>
</dbReference>
<dbReference type="PROSITE" id="PS50268">
    <property type="entry name" value="CADHERIN_2"/>
    <property type="match status" value="1"/>
</dbReference>
<keyword evidence="7" id="KW-0472">Membrane</keyword>
<dbReference type="NCBIfam" id="TIGR02608">
    <property type="entry name" value="delta_60_rpt"/>
    <property type="match status" value="13"/>
</dbReference>
<feature type="domain" description="Cadherin" evidence="9">
    <location>
        <begin position="1596"/>
        <end position="1687"/>
    </location>
</feature>
<dbReference type="PANTHER" id="PTHR24025:SF23">
    <property type="entry name" value="NEURAL-CADHERIN"/>
    <property type="match status" value="1"/>
</dbReference>
<organism evidence="10 11">
    <name type="scientific">Amphritea balenae</name>
    <dbReference type="NCBI Taxonomy" id="452629"/>
    <lineage>
        <taxon>Bacteria</taxon>
        <taxon>Pseudomonadati</taxon>
        <taxon>Pseudomonadota</taxon>
        <taxon>Gammaproteobacteria</taxon>
        <taxon>Oceanospirillales</taxon>
        <taxon>Oceanospirillaceae</taxon>
        <taxon>Amphritea</taxon>
    </lineage>
</organism>
<dbReference type="InterPro" id="IPR039005">
    <property type="entry name" value="CSPG_rpt"/>
</dbReference>
<dbReference type="Pfam" id="PF14252">
    <property type="entry name" value="DUF4347"/>
    <property type="match status" value="1"/>
</dbReference>
<evidence type="ECO:0000256" key="1">
    <source>
        <dbReference type="ARBA" id="ARBA00004370"/>
    </source>
</evidence>
<feature type="region of interest" description="Disordered" evidence="8">
    <location>
        <begin position="57"/>
        <end position="79"/>
    </location>
</feature>
<dbReference type="GO" id="GO:0007156">
    <property type="term" value="P:homophilic cell adhesion via plasma membrane adhesion molecules"/>
    <property type="evidence" value="ECO:0007669"/>
    <property type="project" value="InterPro"/>
</dbReference>
<evidence type="ECO:0000259" key="9">
    <source>
        <dbReference type="PROSITE" id="PS50268"/>
    </source>
</evidence>
<dbReference type="SUPFAM" id="SSF49899">
    <property type="entry name" value="Concanavalin A-like lectins/glucanases"/>
    <property type="match status" value="1"/>
</dbReference>
<evidence type="ECO:0000256" key="5">
    <source>
        <dbReference type="ARBA" id="ARBA00022889"/>
    </source>
</evidence>
<dbReference type="InterPro" id="IPR013320">
    <property type="entry name" value="ConA-like_dom_sf"/>
</dbReference>
<dbReference type="Proteomes" id="UP000267535">
    <property type="component" value="Unassembled WGS sequence"/>
</dbReference>
<dbReference type="GO" id="GO:0005911">
    <property type="term" value="C:cell-cell junction"/>
    <property type="evidence" value="ECO:0007669"/>
    <property type="project" value="TreeGrafter"/>
</dbReference>
<protein>
    <submittedName>
        <fullName evidence="10">Tandem-95 repeat protein</fullName>
    </submittedName>
</protein>
<dbReference type="NCBIfam" id="NF012211">
    <property type="entry name" value="tand_rpt_95"/>
    <property type="match status" value="57"/>
</dbReference>
<dbReference type="Pfam" id="PF17164">
    <property type="entry name" value="DUF5122"/>
    <property type="match status" value="12"/>
</dbReference>
<feature type="compositionally biased region" description="Pro residues" evidence="8">
    <location>
        <begin position="7476"/>
        <end position="7487"/>
    </location>
</feature>
<dbReference type="NCBIfam" id="NF012209">
    <property type="entry name" value="LEPR-8K"/>
    <property type="match status" value="1"/>
</dbReference>
<dbReference type="SMART" id="SM00112">
    <property type="entry name" value="CA"/>
    <property type="match status" value="3"/>
</dbReference>
<dbReference type="EMBL" id="RQXV01000007">
    <property type="protein sequence ID" value="RRC98667.1"/>
    <property type="molecule type" value="Genomic_DNA"/>
</dbReference>
<keyword evidence="2" id="KW-0812">Transmembrane</keyword>
<dbReference type="InterPro" id="IPR013783">
    <property type="entry name" value="Ig-like_fold"/>
</dbReference>
<dbReference type="InterPro" id="IPR013431">
    <property type="entry name" value="Delta_60_rpt"/>
</dbReference>
<keyword evidence="6" id="KW-1133">Transmembrane helix</keyword>
<dbReference type="RefSeq" id="WP_124926728.1">
    <property type="nucleotide sequence ID" value="NZ_BMOH01000002.1"/>
</dbReference>
<dbReference type="Gene3D" id="2.60.40.10">
    <property type="entry name" value="Immunoglobulins"/>
    <property type="match status" value="5"/>
</dbReference>
<evidence type="ECO:0000256" key="2">
    <source>
        <dbReference type="ARBA" id="ARBA00022692"/>
    </source>
</evidence>
<dbReference type="InterPro" id="IPR015919">
    <property type="entry name" value="Cadherin-like_sf"/>
</dbReference>
<evidence type="ECO:0000256" key="3">
    <source>
        <dbReference type="ARBA" id="ARBA00022737"/>
    </source>
</evidence>
<evidence type="ECO:0000313" key="11">
    <source>
        <dbReference type="Proteomes" id="UP000267535"/>
    </source>
</evidence>
<comment type="caution">
    <text evidence="10">The sequence shown here is derived from an EMBL/GenBank/DDBJ whole genome shotgun (WGS) entry which is preliminary data.</text>
</comment>
<gene>
    <name evidence="10" type="ORF">EHS89_13740</name>
</gene>
<dbReference type="CDD" id="cd11304">
    <property type="entry name" value="Cadherin_repeat"/>
    <property type="match status" value="1"/>
</dbReference>
<evidence type="ECO:0000256" key="4">
    <source>
        <dbReference type="ARBA" id="ARBA00022837"/>
    </source>
</evidence>
<dbReference type="InterPro" id="IPR053786">
    <property type="entry name" value="LEPRxLL_CS"/>
</dbReference>
<dbReference type="OrthoDB" id="6113780at2"/>
<dbReference type="Gene3D" id="2.60.40.3440">
    <property type="match status" value="20"/>
</dbReference>
<dbReference type="Pfam" id="PF16184">
    <property type="entry name" value="Cadherin_3"/>
    <property type="match status" value="1"/>
</dbReference>
<dbReference type="Gene3D" id="2.80.10.50">
    <property type="match status" value="6"/>
</dbReference>
<keyword evidence="11" id="KW-1185">Reference proteome</keyword>
<comment type="subcellular location">
    <subcellularLocation>
        <location evidence="1">Membrane</location>
    </subcellularLocation>
</comment>
<dbReference type="PANTHER" id="PTHR24025">
    <property type="entry name" value="DESMOGLEIN FAMILY MEMBER"/>
    <property type="match status" value="1"/>
</dbReference>
<evidence type="ECO:0000256" key="7">
    <source>
        <dbReference type="ARBA" id="ARBA00023136"/>
    </source>
</evidence>
<dbReference type="SUPFAM" id="SSF49313">
    <property type="entry name" value="Cadherin-like"/>
    <property type="match status" value="2"/>
</dbReference>
<dbReference type="SUPFAM" id="SSF63829">
    <property type="entry name" value="Calcium-dependent phosphotriesterase"/>
    <property type="match status" value="2"/>
</dbReference>
<feature type="compositionally biased region" description="Acidic residues" evidence="8">
    <location>
        <begin position="7488"/>
        <end position="7500"/>
    </location>
</feature>
<dbReference type="InterPro" id="IPR010221">
    <property type="entry name" value="VCBS_dom"/>
</dbReference>
<sequence>MSRKQPRKPLIDSPVIEGLEPRILLSADVPGIDVVTAESTQETPPSNTELLQSIETQQQNETNQVQQPEQNEGVEESVADAGTSTNTQLVIIDAAVQDYEQLISDIQNQSATETNIEIIVLDAQQDGIEQISSILAQRSELTAVHLISHGSDAQITLGSTVLTQDSLVDNSAAITQWAEAFADSGDLLVYGCNLAASEDGQLLLDQLAILTQADVAASDDQTGSTSLGGDWHLEYQTGEIETADLLASITEPQWQGVLPANTAPTFDIGTGGDGTTITPLSSKGDSAEAVAIQSDGKFVVAGPFQVTASQWGITRYHADGSLDTSFGSGGTVVTEIDFGDKVSEIIIQDDGKILVTGWTTSNGEKAFAIGRYNTDGSLDSSFDGDGIVITDVTAGDDFARAAVLQADGKILLAGQSGNDGSLVRYNIDGSLDTSFSGDGILQSGLAGVDLFETVALQTDGKILAGGSIESGADTVFLLLRYNADGTLDNTFGTAGQVTTGFGSGQETGYDIAIQPDGKIVFVGTAVGADAGDIGVARYNSDGSLDSSFGGDGTVAVDIGSSLNEGNAVALQDDGRIVVAGMTTGATNNEALVVRLNTDGTLDNSFASSGIYTQDVGTGDAALNDLVIRDNGNILAVGKAKDGIYNDQLVINLTGDGVVNTQFDPVSTVNSLDGNPTFIENDPAVVLDSDVQIFDAEMLNNFDGASLTLQRDGGANVEDLFSATGTLSALTQGSALMVGATNIGTVTTNSGGTLVLTFNASATNTLVNQTMQQIAYSNSNDVPPASVQINWDFNDGNSGTQGTGGALSGTGSTTVDVTAVNDVPDFMVGSGVVTSGNTVPSSFNSEFHTVIQPDGKIITVGTASNGGNYDYVVSRYNADGSLDTSFDGDGVAYIDFFGAKDRAYAVALQDDGKIVVTGKTWNSEFDLTVARLNVDGSLDTTFSTDGLIVLEPTVAGNSDLGNAVAIQADGKILVAGASGTDSAIIRFNADGSLDTSFSGDGVAVDTTSNFFSDIAVQSDGKIVVTGQKYQAGEKIFYVARFNTDGSLDNSFDSDGMQHIDIDNSNHDASKSLYLQPDGRIMVVGTVGAAGNLQWGFASLNADGSPDTSFSADGKQLAGMGYDDGLADLVFLNDGSFFVVGYVSNDTSSYVAIQKYLANGATDTSFNGDGFATITISSANSYATSVALQPDGKLVIAGYGETAGMIESFVARLDADGNTDTEFVYVNSLDGNPTYIENGSAVVLDADVEVRDPELSQADSFDGSTLTLVRDGGTNAEDLFSATGTLSALTQGSALMVGATNIGTVTTNSGGTLVLTFNALATNALVNQAMQQIAYSNSNDVPPASVQINWDFNDGNSGTQGTGGALSGTGSTTVDITPANDAPTDLITSGALSLNGASQGFQVPSLSLDTGGDYTVELEIKPATINPSGWSYTLVSENDSWNSNGFFLDVSNGRIAYNQYDSTVWQGGTGSAGGELVIDKWQTVTLTHTASGDVSIYLDGVQIASATGVPDPVDSTGTLSFLGFFNGDVREVRVFDNALSAAQVASGLTTQYVGAEPGLILLYDFSETSGNTVADSTASGHTGTLSNPENTNWVTVPEIAENSLTGAVVGYLSATDPDVVDTFTFSIINDPANNFEIVGNEIRVKAGATLDYESAQSHDITVRVTDAGGLTYDEVVTVQVEDINESPTVATNTGSTVAEGSTNNIITTAMLNEGDVDDAGAGLTYTVTTDVITGTLKLNGVAIGLNDTFTQADIDAGLLAYDHNGSQALSDSFDFSLADGGENGATAATGTFNFTVTNVDDPAVITGDTSYTGNEGDAVAGDLNATDVEGLTDSTYFTISSQGSNGIAAIDPATGAWTFTPTDSDWFGSDSFEVTVTDDLNGTTTQLISVTLANVDDASIITGDTSYSGNEGDVVAGDLNATDVEGLADNTYFTISSQGTNGTAAIDPATGAWTFTPTDSDWFGTDSFEVTVTDDLNGTTTQLISVTLANVDDASIITGDTSYSGNEGDVVAGDLNATDVEGLTDNTYFTISSQGTNGTAAIDPATGGWTFTPSDANWFGSDSFEVTVTDDLNGTTTQLISVTLANVDDASIITGDTSYSGNEGDVVAGDLNATDVEGLTDSTYFTISSQGSNGTAAIDSATGGWTFTPTDANWFGSDSFEVTVTDDLNGTTTQLISVTLANVDDAAVITGNTSYTGNEGDLVAGDLNATDVDGLTDSTYFTISSQGSNGTAAIDPATGGWTFTPTDVNWFGSDSFEVTVTDDLNGTTTQLISITLSNTDDLAVISGDISYTGNEGDVVVGDLNATDVDGLTDSTYFTIKNQATNGTASVDVATGAWSFTPTDANWHGSDNFTVTITDDLGGTTDQVISINLSNVDDSAVITGDTGYSGNEGDAVAGDLDATDVDGLTDSTYFTISSQGSNGTAAIDPATGAWTFIPTDANWFGSDSFEVTVTDDLNGTTTQLISVTLANVDDAAVITGDTSYIGNEGDVVNGDLNATDIDGLTDSTYFTISNQSSNGTAAIDPVTGGWTFTPTDANWFGSDSFEVTVTDDLNGTTTQLISITLSNTDDLAVITGDVSYTGNEGDVVAGDLNATDVDGLTDSSYFTIKTQSVNGTASIDAETGAWSFTPTDTNWFGSDSFTVTVTDDLGGTTDQVISINLSNVDDSAVITGDTGFTGNEGDVVNGDLNATDVDGLTDNTYFTIKTQATNGTASIDAETGAWNFAPTDANWHGSDSFTVTVTDDLGGTTDQLISINLSNVDDSAVISGDTGYSGIEGDVVSGDLNAADVDGLTDSTYFTISNQGSNGTAAIDPVTGGWTFTPTDINWHGSDSFTVTVTDDLGGTTDQVININLSNVDDSAAITGDIAYIGNEGDVVSGDLNATDVDGLTDSTYFTIKTQSANGTASIDAISGAWSFTQTDPNWFGSDSFTVTVTDDLGGTTDQVISINLSNGDDLSIITGDTSYTGNEGDAVAGDLNATDIEGLTDSTYFTIKIQSANGTASIDAETGAWSFTPTDANWHGSDSFTITVTDDLGGTTDQVVSINLSNVDDSAIISGDIGYTGNEGDVVSGDLNATDVDGLTDSSYFTIKTQSVNGTASIDAETGAWSFTPTDSNWHGSDSFTVTVTDDLGGTTDQVISINLSNTDDLAVITGDIAYAGNEGDVVAGDLNATDIDGLIDSTYFSIKTQSANGTASIDATTGVWSFTPTDSNWHGSDSFTVTVTDDLGGTTDQVISINLSNVDDSAVMSGDTGYSGIEGDTVIGDLNATDVDGLTDSSYFTIKNQAASGTASIDSETGAWSFTPTDTNWHGSDSFTVTVTDDLGGTTDQVISVNLSNVDDSAIITGDTGYTGNEGDAVTGDLNATDIDGLADTTYFSISSQGVNGTAAIDAISGAWSFTPSDANWFGSDSFTVTVTDDLGGTTDQMISINLSNLDDSAVITGDTGYTGNEGDTVAGDLNASDVEGLTDGTYFTIKTQSANGTANIDAVSGVWSFTPTDANWHGSDSFTVTVTDDLGGTTDQVIGINLSNVDDSAIVSGDTGYTGNEGDVVAGDLDAADVDGLTDSSYFTIKTQSANGTASIDAATGAWSFTPTDANWFGSDSFTVTITDDLGGTTDQVISINLSNVDDPSIITGDTGYSGNEGDVVAGDLNATDVEGLTDNTYFTISSQGGNGTAAIDPATGAWTFTPADANWFGSDSFEVTVTDDLNGTTTQLISVTLANVDDAAVITGDTSYTGNEGDVVAGDLNATDVEGLTDSTYFAVSSQGSNGSAVIDPATGAWTFTPTDANWFGSDSFEVTVTDDLNGTTTQLISVTLANVDDASIITGDTSYTGNEDDVVAGDLDATDVEGLTDNTYFTVSSQGSNGTAAIDPATGAWTFTPTDANWFGSDSFEVTVTDDLNGTTTQLISVTLANVDDASIISGDTSYTGNEGDVVAGDLDATDVEGLTDSTYFTISSQGTNGTAAIDPATGAWTFTPTDSDWFGSDSFEVTVTDDLNGATTQLISVTLSNIDDASIITGDTSYTGNEGDVVAGDLDATDVEGLTDSTYFAVSSQGSNGTAAIDPATGAWTFTPTDSDWFGSDSFEVTVTDDLNGTTTQLISVTLANVDDASIITGDTSYTGNEGDAVAGDLDATDVEGLTDSTYFAVSSQGTNGTAAIDPATGAWTFTPTDANWFGSDSFEVTVTDDLNGTTTQLISVTLANVDDASIITGDTSYTGNEGDAVAGDLDATDVEGLTDSTYFAVSSQGSNGTAAIDPATGAWTFTPSDANWFGSDSFEVTVTDDLNGTTTQLINVTLANVDDAAVITGDTSYTGMEGDAVAGDLNATDVEGLADSTYFTISSQGTNGTAAIDPATGAWTFTPTDANWFGSDSFEVTVTDDLNGTTTQLISITLANVDDAAVITGDTSYTGNEGDVVSGDLNAVDIDGLADNSYFSIKTQSANGTASIDATSGSWSFTPADPNWFGSDSFTVTVTDDLGGTTDQVISINLSNGDDLSIITGDIGYTGNEGDVVAGDLNATDVDGLADGTYFTVKTQSANGSASIDPITGAWSFTPTDANWHGSDSFTITVTDDLGGTTDQVISINLSNVDDSAIITGDTGYTGNEGDVVAGDLNATDVDGLTDSTYFSIKAQSANGIANIDAATGAWTFTPTDSNWHGSDSFTVTVTDDLGGTTDQVISINLSNVDDSAVITGDTSYSGNEGDVVDGDLNATDVEGLTDGTYFTISSQGANGTAAIDPTTGAWTFTPADANWFGSDSFEVTVTDDLNGTTTQLISVTLANVDDASIITGDTSYTGNEGDAVAGDLNASDVEGLTDNTYFTISSQGTNGTAAIDPVTGAWTFTPSDSNWFGSDSFEVTVTDDLNGTTTQLISVTLANVDDASVITGDTSYTGNEGDVVAGDLDATDVEGLTDNTYFAVSSQGTNGTAAIDPATGAWTFTPTDSDWFGSDSFEVTVTDDLNGTTTQLVSVTLANVDDASIITGDTSYSGNEGDAVAGDLDATDVEGLTDNTYFAVSSQGSNGTAAIDPATGAWIFTPTDANWFGSDSFEVTVTDDLNGTTTQLISVTLSNVDDASIITGDTSYSGNEGDVVAGDLDATDVEGLTDSSYFTISSQGSNGTAAIDPATGAWTFTPTDANWFGSDSFEVTVTDDLNGTTTQLISVTLANVDDASIITGDTSYSGNEGDVVAGDLNATDVEGLTDSTYFAISSQGANGTAAIDPATGAWTFTPTDANWFGSDSFEVTVTDDLNGTTTQLISVTLANVDDASIITGDTSYLGNEGDVVAGDLNATDVEGLTDSTYFTISSQGSNGTAVIDPATGSWTFTPTDTNWFGSDSFEVTVTDDLNGTTTQLISVTLANVDDASIITGDTSYSGNEGDAVAGDLGATDVEGLTDNTYFTISSQGTNGTAAIDPATGGWTFTPTDSDWFGSDSFEVTVTDDLNGTTTQLISVTLANVDDASIITGDTSYSGNEGDVVAGDLDATDVEGLTDNTYFAVSSQGSNGTAAIDPATGAWTFTPTDSDWFGSDSFEVTVTDDLNGTTTQLISITLNNADDLAVITGDVSYTGNEGDVVAGDLNATDVDGLTDSSYFTIKTQGLNGSASIDAVTGSWSFTPTDANWHGSDSFTVTVTDDLGGTTDQMISINLSNVDDSALITGDTAYNGNEGDAVSGDLDATDVDGLTDNSYFTIKSQGVNGSASIDAETGAWAFTPTDANWHGSDSFTVTVTDDLGGTTDQVVSINLSNLDDSAIISGDIGYSGIEGDTVTGDLNAADVDGLTDNTYFTINTQGTSGTANIDTATGAWSFTPTDANWHGSDSFTVTVTDDLGGTTDQVINISLSNVDDSAIITGDTGYSGNEGDTVAGDLNATDVDGLTDSTYFSIKNQPANGSASINAETGAWSFTPTDPNWFGSDSFTVSVTDDLGGTTDQVISINLSNGDDLSIITGDTSYTGNEGDMVAGDLNATDVEGLTDSTYFTIKTQSANGTANIDPATGGWSFTPADPNWFGSDSFTITVTDDLGGTTDQVISINLSNVDDSAIITGDTGYTGNEGDAVSGDLNATDVDGLTDSSYFTIKSQGLNGSASIDTATGAWSFTPTDPDWHGSDSFTVTVTDDLGGTTDRVISINLSNTDDLAIITGDIGYTGNEGDVVSGDLNATDIDGLNDSSYFTIKNQGLNGSASIDAATGVWSFTPTDSNWHGSDSFTVTVTDDLGGTTDQVISINLNNVDDSAIVSGDIGYSGTEGDIVSGDLNANDVDGLTDSSYFTIKNQAASGTASIDAATGAWSFTPTDTNWHGSDSFTVTVTDDLGGTTDQVINISLTNVDDSAIITGDTGYTGNEGDVVSGDLNATDIDGLTDNSYFSIKNQPANGTASIDAVTGGWNFTPTDPNWFGSDSFTVTVTDDLGGTTDQVISINLSNGDDLSIITGDIGYTGNEGDVVSGDLNATDVDGLIDGSYFTIKTQSTNGIASIDGTTGAWSFTPTDANWHGSDSFTVTVTDDLGGTTDQVISINLNNVDDSAVMSGDTGYTGSEGDVVSGDLNATDVDGLTDSTYFTIKSQGSNGSASIDAETGAWTFSPADPDWHGSDSFTITVTDDLGGTTDQVISISLSNVDDSAVITGDTSYTGVEGDIITGDLNATDADGLTDSTYFTIKTQGTNGSASIDAETGAWTFTPTDPDWHGSDNFTITVIDDLGGTTDQVVSVNLSNTDDLAIITGDNSYIGIEGDVVSGDLNATDVDGLTDSTYFTVKSQATNGTASIDAATGAWSFTPTDANWFGSDSFTITVTDDQGGTTDQVVSVNLSNIDDSAVITGDTSYIGNEGDTVAGDLNATDADGLTDSTYFAISTQGSSGTAAIDPVTGAWTFTPTDADWFGSDSFEVTVTDDLNGTTTQLISVTLANVDDASIITGDTSYTGNEGDAVAGDLDATDIEGLTDSTYFTISSQGSNGTTAIDPATGAWTFTPTDTNWFGSDSFEVTVTDDLNGTTTQLISVTLANVDDPSIITGDTSFSGNEGDVVAGDLDATDVEGLTDSTYFTISSQGSNGTATIDPATGTWSFTPTNADWYGSDSFEVTVTDDLNGTTTQLISVTLANVDDAAVITGDTSFNGNEGAAVIGDINATDADGLADSSYFTISNQGSSGTAAIDPVTGAWTFTPTDANWYGSDSFEVTVTDDLNCTTTQLISVTLANVDDAAVITGDISNSGNEGDVITGDLNATDVEGLTDSTYFTVSSQGSNGTAGIDPETGAWTYTPTDVNWFGSDSFEVTVTDDLNGTTTQSISVTLANVNDTPVITGVDTGAVTEDIDPDGDGLLEVSGTLNITDIDVGESSFVAETVNGSYGDLVIGNAGNWSYSANNTQAMVQGLDVTETLIDTLTVTSADGTTHDVVITINGAEDTPRFNSTALTTVVQDNLYSYNIITSDSDAVDTLMISAPTLPAWLTLIDNGDGTASLYGTPGTSEIGVHNVVVQVSDGDTFRNQVFSIRVFDNSAVTPQPEPPQIIPVPEPESEYELPSEPDSEPERVTVATTAPASVGTPDKSVEPIEVYDVVLQVLNPVFENQHVEREDSDLSSDQNQIHELLLAKQNDTATDRVIEHLLARDSESGFAAEMEQVAIDMKASTDAEQRKDKIFTESLAGIFMALTVGVFSTLLRGSSLLASLLFSLPFWKWFDPLPILAAGKKKKKQAEQAEAESKSRSEQGKDESRNIDDLFER</sequence>
<proteinExistence type="predicted"/>
<evidence type="ECO:0000256" key="6">
    <source>
        <dbReference type="ARBA" id="ARBA00022989"/>
    </source>
</evidence>
<dbReference type="Pfam" id="PF00028">
    <property type="entry name" value="Cadherin"/>
    <property type="match status" value="1"/>
</dbReference>
<dbReference type="NCBIfam" id="TIGR01965">
    <property type="entry name" value="VCBS_repeat"/>
    <property type="match status" value="20"/>
</dbReference>
<feature type="region of interest" description="Disordered" evidence="8">
    <location>
        <begin position="7472"/>
        <end position="7504"/>
    </location>
</feature>
<dbReference type="InterPro" id="IPR002126">
    <property type="entry name" value="Cadherin-like_dom"/>
</dbReference>
<dbReference type="GO" id="GO:0005509">
    <property type="term" value="F:calcium ion binding"/>
    <property type="evidence" value="ECO:0007669"/>
    <property type="project" value="InterPro"/>
</dbReference>
<reference evidence="10 11" key="1">
    <citation type="submission" date="2018-11" db="EMBL/GenBank/DDBJ databases">
        <title>The draft genome sequence of Amphritea balenae JAMM 1525T.</title>
        <authorList>
            <person name="Fang Z."/>
            <person name="Zhang Y."/>
            <person name="Han X."/>
        </authorList>
    </citation>
    <scope>NUCLEOTIDE SEQUENCE [LARGE SCALE GENOMIC DNA]</scope>
    <source>
        <strain evidence="10 11">JAMM 1525</strain>
    </source>
</reference>
<dbReference type="GO" id="GO:0016020">
    <property type="term" value="C:membrane"/>
    <property type="evidence" value="ECO:0007669"/>
    <property type="project" value="UniProtKB-SubCell"/>
</dbReference>
<keyword evidence="4" id="KW-0106">Calcium</keyword>
<evidence type="ECO:0000313" key="10">
    <source>
        <dbReference type="EMBL" id="RRC98667.1"/>
    </source>
</evidence>
<name>A0A3P1SNF9_9GAMM</name>
<dbReference type="Gene3D" id="2.60.40.60">
    <property type="entry name" value="Cadherins"/>
    <property type="match status" value="1"/>
</dbReference>
<feature type="compositionally biased region" description="Low complexity" evidence="8">
    <location>
        <begin position="57"/>
        <end position="71"/>
    </location>
</feature>